<comment type="caution">
    <text evidence="1">The sequence shown here is derived from an EMBL/GenBank/DDBJ whole genome shotgun (WGS) entry which is preliminary data.</text>
</comment>
<dbReference type="EMBL" id="JBBPBK010000001">
    <property type="protein sequence ID" value="KAK9292898.1"/>
    <property type="molecule type" value="Genomic_DNA"/>
</dbReference>
<protein>
    <submittedName>
        <fullName evidence="1">Uncharacterized protein</fullName>
    </submittedName>
</protein>
<gene>
    <name evidence="1" type="ORF">L1049_020879</name>
</gene>
<proteinExistence type="predicted"/>
<reference evidence="1 2" key="1">
    <citation type="journal article" date="2024" name="Plant J.">
        <title>Genome sequences and population genomics reveal climatic adaptation and genomic divergence between two closely related sweetgum species.</title>
        <authorList>
            <person name="Xu W.Q."/>
            <person name="Ren C.Q."/>
            <person name="Zhang X.Y."/>
            <person name="Comes H.P."/>
            <person name="Liu X.H."/>
            <person name="Li Y.G."/>
            <person name="Kettle C.J."/>
            <person name="Jalonen R."/>
            <person name="Gaisberger H."/>
            <person name="Ma Y.Z."/>
            <person name="Qiu Y.X."/>
        </authorList>
    </citation>
    <scope>NUCLEOTIDE SEQUENCE [LARGE SCALE GENOMIC DNA]</scope>
    <source>
        <strain evidence="1">Hangzhou</strain>
    </source>
</reference>
<evidence type="ECO:0000313" key="1">
    <source>
        <dbReference type="EMBL" id="KAK9292898.1"/>
    </source>
</evidence>
<name>A0AAP0XA85_LIQFO</name>
<sequence length="118" mass="13191">MCYLVLETAPSLKSFRTNLLIQYSIHPSLPLLSPSGCKIIQEAQIKCGAFPSLPLLRASGKLVIKKCFTNMQVSLPVMLHSTHSLIRYLCLAFKIDPTPQSNIQRQVVWTEPQQAVPN</sequence>
<organism evidence="1 2">
    <name type="scientific">Liquidambar formosana</name>
    <name type="common">Formosan gum</name>
    <dbReference type="NCBI Taxonomy" id="63359"/>
    <lineage>
        <taxon>Eukaryota</taxon>
        <taxon>Viridiplantae</taxon>
        <taxon>Streptophyta</taxon>
        <taxon>Embryophyta</taxon>
        <taxon>Tracheophyta</taxon>
        <taxon>Spermatophyta</taxon>
        <taxon>Magnoliopsida</taxon>
        <taxon>eudicotyledons</taxon>
        <taxon>Gunneridae</taxon>
        <taxon>Pentapetalae</taxon>
        <taxon>Saxifragales</taxon>
        <taxon>Altingiaceae</taxon>
        <taxon>Liquidambar</taxon>
    </lineage>
</organism>
<evidence type="ECO:0000313" key="2">
    <source>
        <dbReference type="Proteomes" id="UP001415857"/>
    </source>
</evidence>
<accession>A0AAP0XA85</accession>
<keyword evidence="2" id="KW-1185">Reference proteome</keyword>
<dbReference type="AlphaFoldDB" id="A0AAP0XA85"/>
<dbReference type="Proteomes" id="UP001415857">
    <property type="component" value="Unassembled WGS sequence"/>
</dbReference>